<keyword evidence="2" id="KW-1185">Reference proteome</keyword>
<evidence type="ECO:0000313" key="1">
    <source>
        <dbReference type="EMBL" id="GGU99724.1"/>
    </source>
</evidence>
<organism evidence="1 2">
    <name type="scientific">Streptomyces albospinus</name>
    <dbReference type="NCBI Taxonomy" id="285515"/>
    <lineage>
        <taxon>Bacteria</taxon>
        <taxon>Bacillati</taxon>
        <taxon>Actinomycetota</taxon>
        <taxon>Actinomycetes</taxon>
        <taxon>Kitasatosporales</taxon>
        <taxon>Streptomycetaceae</taxon>
        <taxon>Streptomyces</taxon>
    </lineage>
</organism>
<evidence type="ECO:0000313" key="2">
    <source>
        <dbReference type="Proteomes" id="UP000654471"/>
    </source>
</evidence>
<dbReference type="EMBL" id="BMRP01000064">
    <property type="protein sequence ID" value="GGU99724.1"/>
    <property type="molecule type" value="Genomic_DNA"/>
</dbReference>
<dbReference type="RefSeq" id="WP_189308211.1">
    <property type="nucleotide sequence ID" value="NZ_BMRP01000064.1"/>
</dbReference>
<sequence>MECTLPRSKAAGEESEVDFADTWLALAGQRRMCVLTLRCPAQARLCTGPTASQEAFLKPQVEASKGWTA</sequence>
<comment type="caution">
    <text evidence="1">The sequence shown here is derived from an EMBL/GenBank/DDBJ whole genome shotgun (WGS) entry which is preliminary data.</text>
</comment>
<accession>A0ABQ2VMZ7</accession>
<dbReference type="Proteomes" id="UP000654471">
    <property type="component" value="Unassembled WGS sequence"/>
</dbReference>
<reference evidence="2" key="1">
    <citation type="journal article" date="2019" name="Int. J. Syst. Evol. Microbiol.">
        <title>The Global Catalogue of Microorganisms (GCM) 10K type strain sequencing project: providing services to taxonomists for standard genome sequencing and annotation.</title>
        <authorList>
            <consortium name="The Broad Institute Genomics Platform"/>
            <consortium name="The Broad Institute Genome Sequencing Center for Infectious Disease"/>
            <person name="Wu L."/>
            <person name="Ma J."/>
        </authorList>
    </citation>
    <scope>NUCLEOTIDE SEQUENCE [LARGE SCALE GENOMIC DNA]</scope>
    <source>
        <strain evidence="2">JCM 3399</strain>
    </source>
</reference>
<proteinExistence type="predicted"/>
<name>A0ABQ2VMZ7_9ACTN</name>
<gene>
    <name evidence="1" type="ORF">GCM10010211_78840</name>
</gene>
<protein>
    <submittedName>
        <fullName evidence="1">Uncharacterized protein</fullName>
    </submittedName>
</protein>